<dbReference type="GO" id="GO:0006508">
    <property type="term" value="P:proteolysis"/>
    <property type="evidence" value="ECO:0007669"/>
    <property type="project" value="UniProtKB-KW"/>
</dbReference>
<dbReference type="Pfam" id="PF21295">
    <property type="entry name" value="Bact_transglu_N_2"/>
    <property type="match status" value="1"/>
</dbReference>
<dbReference type="EMBL" id="FNRD01000001">
    <property type="protein sequence ID" value="SDZ94790.1"/>
    <property type="molecule type" value="Genomic_DNA"/>
</dbReference>
<dbReference type="SMART" id="SM00460">
    <property type="entry name" value="TGc"/>
    <property type="match status" value="1"/>
</dbReference>
<feature type="domain" description="Transglutaminase-like" evidence="1">
    <location>
        <begin position="174"/>
        <end position="234"/>
    </location>
</feature>
<dbReference type="AlphaFoldDB" id="A0A1H3X6B7"/>
<dbReference type="InterPro" id="IPR002931">
    <property type="entry name" value="Transglutaminase-like"/>
</dbReference>
<dbReference type="Pfam" id="PF01841">
    <property type="entry name" value="Transglut_core"/>
    <property type="match status" value="1"/>
</dbReference>
<dbReference type="GO" id="GO:0008233">
    <property type="term" value="F:peptidase activity"/>
    <property type="evidence" value="ECO:0007669"/>
    <property type="project" value="UniProtKB-KW"/>
</dbReference>
<dbReference type="PANTHER" id="PTHR33490:SF12">
    <property type="entry name" value="BLL5557 PROTEIN"/>
    <property type="match status" value="1"/>
</dbReference>
<sequence>MLYSNIQYFCPMRFRIKTDLFYDVYTSSTCIFNIQALGNSYNQKIISESLEISPNLPFKEFSLPDSKIRFITVQANEFVPFQVCYQGEIDVKYKTISKKTLFTNTSIFDLDNKIVPYLSPSRLCPSDKLMKLAFKLFGYLQSDIEKAVAVNDWIFNNVDYVPGTTDASTSAYDTLNQREGVCKDFAHLGIALCRALNIPARYFTCYATNINPPDIHACFEVYIGEQWIIFDPTRLSNLSSLVKIAHGKDGSEVAVASLFGNASCTYMNIECENINGDLIPMYASDDFFISY</sequence>
<evidence type="ECO:0000259" key="1">
    <source>
        <dbReference type="SMART" id="SM00460"/>
    </source>
</evidence>
<proteinExistence type="predicted"/>
<evidence type="ECO:0000313" key="2">
    <source>
        <dbReference type="EMBL" id="SDZ94790.1"/>
    </source>
</evidence>
<evidence type="ECO:0000313" key="3">
    <source>
        <dbReference type="Proteomes" id="UP000198951"/>
    </source>
</evidence>
<protein>
    <submittedName>
        <fullName evidence="2">Transglutaminase-like enzyme, putative cysteine protease</fullName>
    </submittedName>
</protein>
<dbReference type="SUPFAM" id="SSF54001">
    <property type="entry name" value="Cysteine proteinases"/>
    <property type="match status" value="1"/>
</dbReference>
<gene>
    <name evidence="2" type="ORF">SAMN05443667_101394</name>
</gene>
<dbReference type="Gene3D" id="2.60.40.2250">
    <property type="match status" value="1"/>
</dbReference>
<dbReference type="Gene3D" id="3.10.620.30">
    <property type="match status" value="1"/>
</dbReference>
<organism evidence="2 3">
    <name type="scientific">Flavobacterium gillisiae</name>
    <dbReference type="NCBI Taxonomy" id="150146"/>
    <lineage>
        <taxon>Bacteria</taxon>
        <taxon>Pseudomonadati</taxon>
        <taxon>Bacteroidota</taxon>
        <taxon>Flavobacteriia</taxon>
        <taxon>Flavobacteriales</taxon>
        <taxon>Flavobacteriaceae</taxon>
        <taxon>Flavobacterium</taxon>
    </lineage>
</organism>
<dbReference type="PANTHER" id="PTHR33490">
    <property type="entry name" value="BLR5614 PROTEIN-RELATED"/>
    <property type="match status" value="1"/>
</dbReference>
<name>A0A1H3X6B7_9FLAO</name>
<keyword evidence="3" id="KW-1185">Reference proteome</keyword>
<reference evidence="3" key="1">
    <citation type="submission" date="2016-10" db="EMBL/GenBank/DDBJ databases">
        <authorList>
            <person name="Varghese N."/>
            <person name="Submissions S."/>
        </authorList>
    </citation>
    <scope>NUCLEOTIDE SEQUENCE [LARGE SCALE GENOMIC DNA]</scope>
    <source>
        <strain evidence="3">DSM 22376</strain>
    </source>
</reference>
<dbReference type="InterPro" id="IPR038765">
    <property type="entry name" value="Papain-like_cys_pep_sf"/>
</dbReference>
<accession>A0A1H3X6B7</accession>
<keyword evidence="2" id="KW-0378">Hydrolase</keyword>
<keyword evidence="2" id="KW-0645">Protease</keyword>
<dbReference type="Proteomes" id="UP000198951">
    <property type="component" value="Unassembled WGS sequence"/>
</dbReference>
<dbReference type="InterPro" id="IPR048930">
    <property type="entry name" value="Bact_transglu_N_2"/>
</dbReference>
<dbReference type="STRING" id="150146.SAMN05443667_101394"/>